<name>A0A1D7QK22_9SPHI</name>
<dbReference type="GO" id="GO:0046872">
    <property type="term" value="F:metal ion binding"/>
    <property type="evidence" value="ECO:0007669"/>
    <property type="project" value="UniProtKB-KW"/>
</dbReference>
<keyword evidence="2" id="KW-0378">Hydrolase</keyword>
<dbReference type="InterPro" id="IPR011650">
    <property type="entry name" value="Peptidase_M20_dimer"/>
</dbReference>
<keyword evidence="3" id="KW-0170">Cobalt</keyword>
<evidence type="ECO:0000313" key="5">
    <source>
        <dbReference type="EMBL" id="AOM79034.1"/>
    </source>
</evidence>
<dbReference type="SUPFAM" id="SSF53187">
    <property type="entry name" value="Zn-dependent exopeptidases"/>
    <property type="match status" value="1"/>
</dbReference>
<dbReference type="InterPro" id="IPR050072">
    <property type="entry name" value="Peptidase_M20A"/>
</dbReference>
<dbReference type="Gene3D" id="3.40.630.10">
    <property type="entry name" value="Zn peptidases"/>
    <property type="match status" value="1"/>
</dbReference>
<evidence type="ECO:0000313" key="6">
    <source>
        <dbReference type="Proteomes" id="UP000094313"/>
    </source>
</evidence>
<dbReference type="KEGG" id="psty:BFS30_18785"/>
<protein>
    <submittedName>
        <fullName evidence="5">Acetylornithine deacetylase</fullName>
    </submittedName>
</protein>
<dbReference type="Proteomes" id="UP000094313">
    <property type="component" value="Chromosome"/>
</dbReference>
<dbReference type="GO" id="GO:0006526">
    <property type="term" value="P:L-arginine biosynthetic process"/>
    <property type="evidence" value="ECO:0007669"/>
    <property type="project" value="TreeGrafter"/>
</dbReference>
<dbReference type="PANTHER" id="PTHR43808">
    <property type="entry name" value="ACETYLORNITHINE DEACETYLASE"/>
    <property type="match status" value="1"/>
</dbReference>
<dbReference type="PANTHER" id="PTHR43808:SF31">
    <property type="entry name" value="N-ACETYL-L-CITRULLINE DEACETYLASE"/>
    <property type="match status" value="1"/>
</dbReference>
<dbReference type="EMBL" id="CP017141">
    <property type="protein sequence ID" value="AOM79034.1"/>
    <property type="molecule type" value="Genomic_DNA"/>
</dbReference>
<evidence type="ECO:0000256" key="3">
    <source>
        <dbReference type="ARBA" id="ARBA00023285"/>
    </source>
</evidence>
<evidence type="ECO:0000259" key="4">
    <source>
        <dbReference type="Pfam" id="PF07687"/>
    </source>
</evidence>
<dbReference type="Pfam" id="PF01546">
    <property type="entry name" value="Peptidase_M20"/>
    <property type="match status" value="1"/>
</dbReference>
<dbReference type="GO" id="GO:0008777">
    <property type="term" value="F:acetylornithine deacetylase activity"/>
    <property type="evidence" value="ECO:0007669"/>
    <property type="project" value="TreeGrafter"/>
</dbReference>
<keyword evidence="1" id="KW-0479">Metal-binding</keyword>
<organism evidence="5 6">
    <name type="scientific">Pedobacter steynii</name>
    <dbReference type="NCBI Taxonomy" id="430522"/>
    <lineage>
        <taxon>Bacteria</taxon>
        <taxon>Pseudomonadati</taxon>
        <taxon>Bacteroidota</taxon>
        <taxon>Sphingobacteriia</taxon>
        <taxon>Sphingobacteriales</taxon>
        <taxon>Sphingobacteriaceae</taxon>
        <taxon>Pedobacter</taxon>
    </lineage>
</organism>
<dbReference type="RefSeq" id="WP_069380697.1">
    <property type="nucleotide sequence ID" value="NZ_CP017141.1"/>
</dbReference>
<sequence length="380" mass="42438">MNPNSTKSSGSLPDLYTLTEDPIQLLRKLISTPSFSGEEINTADQLESFLNHHDVFTFRKFNNIWCYNRNFDPSKPTLLLNSHHDTVRPSKAYQNDPFHPFIKDGKLHGLGSNDAGGCLVSLMAAFLHFHEFTDLPYNLCFAATAEEETSGEKGLKCILPELQNIAFAIVGEPTQMEMAVAEKGSMVLDCTSYGKPGHAAREEGDNAIYKAFADMQWFAAFIFPIEGDLQSPVKMTVTEVNAGIQHNIVPGECNFTVDIRFTHSWTPKEILTTIYNHTTCKIKVRPNVMNPSFIDGHHPLVMAGKEIGKTSYCSPTSSDQGWLDVPSMKMGPGDSARSHMADEFIYIDEIREGIATYIWLLESLFSNHGKKKNLLVSDNY</sequence>
<dbReference type="SUPFAM" id="SSF55031">
    <property type="entry name" value="Bacterial exopeptidase dimerisation domain"/>
    <property type="match status" value="1"/>
</dbReference>
<proteinExistence type="predicted"/>
<dbReference type="InterPro" id="IPR002933">
    <property type="entry name" value="Peptidase_M20"/>
</dbReference>
<evidence type="ECO:0000256" key="1">
    <source>
        <dbReference type="ARBA" id="ARBA00022723"/>
    </source>
</evidence>
<feature type="domain" description="Peptidase M20 dimerisation" evidence="4">
    <location>
        <begin position="180"/>
        <end position="276"/>
    </location>
</feature>
<keyword evidence="6" id="KW-1185">Reference proteome</keyword>
<dbReference type="Pfam" id="PF07687">
    <property type="entry name" value="M20_dimer"/>
    <property type="match status" value="1"/>
</dbReference>
<dbReference type="OrthoDB" id="9792335at2"/>
<dbReference type="Gene3D" id="3.30.70.360">
    <property type="match status" value="1"/>
</dbReference>
<dbReference type="AlphaFoldDB" id="A0A1D7QK22"/>
<accession>A0A1D7QK22</accession>
<dbReference type="InterPro" id="IPR036264">
    <property type="entry name" value="Bact_exopeptidase_dim_dom"/>
</dbReference>
<evidence type="ECO:0000256" key="2">
    <source>
        <dbReference type="ARBA" id="ARBA00022801"/>
    </source>
</evidence>
<reference evidence="5 6" key="1">
    <citation type="submission" date="2016-08" db="EMBL/GenBank/DDBJ databases">
        <authorList>
            <person name="Seilhamer J.J."/>
        </authorList>
    </citation>
    <scope>NUCLEOTIDE SEQUENCE [LARGE SCALE GENOMIC DNA]</scope>
    <source>
        <strain evidence="5 6">DX4</strain>
    </source>
</reference>
<gene>
    <name evidence="5" type="ORF">BFS30_18785</name>
</gene>